<gene>
    <name evidence="1" type="ORF">SAMN02745134_00946</name>
</gene>
<sequence>MIIYKLMLFMAFPVANIFNFRNKVGEIEEAIKAFNEKYTNKKQITLIEIGEDNLLIELKSQMELRNPTKEISAFSKILYHNYGWEDFSQVKSRLFNVRDITDSNSNKDMETYDINNIGLNSNVSKIHSETAFNMFAQLIMNEKDVVELDNYIRQLNKLLVSAKAMKQFLESEN</sequence>
<dbReference type="EMBL" id="FWXH01000002">
    <property type="protein sequence ID" value="SMC19810.1"/>
    <property type="molecule type" value="Genomic_DNA"/>
</dbReference>
<keyword evidence="2" id="KW-1185">Reference proteome</keyword>
<dbReference type="Proteomes" id="UP000192468">
    <property type="component" value="Unassembled WGS sequence"/>
</dbReference>
<organism evidence="1 2">
    <name type="scientific">Clostridium acidisoli DSM 12555</name>
    <dbReference type="NCBI Taxonomy" id="1121291"/>
    <lineage>
        <taxon>Bacteria</taxon>
        <taxon>Bacillati</taxon>
        <taxon>Bacillota</taxon>
        <taxon>Clostridia</taxon>
        <taxon>Eubacteriales</taxon>
        <taxon>Clostridiaceae</taxon>
        <taxon>Clostridium</taxon>
    </lineage>
</organism>
<reference evidence="1 2" key="1">
    <citation type="submission" date="2017-04" db="EMBL/GenBank/DDBJ databases">
        <authorList>
            <person name="Afonso C.L."/>
            <person name="Miller P.J."/>
            <person name="Scott M.A."/>
            <person name="Spackman E."/>
            <person name="Goraichik I."/>
            <person name="Dimitrov K.M."/>
            <person name="Suarez D.L."/>
            <person name="Swayne D.E."/>
        </authorList>
    </citation>
    <scope>NUCLEOTIDE SEQUENCE [LARGE SCALE GENOMIC DNA]</scope>
    <source>
        <strain evidence="1 2">DSM 12555</strain>
    </source>
</reference>
<proteinExistence type="predicted"/>
<evidence type="ECO:0000313" key="1">
    <source>
        <dbReference type="EMBL" id="SMC19810.1"/>
    </source>
</evidence>
<accession>A0A1W1X7J0</accession>
<evidence type="ECO:0000313" key="2">
    <source>
        <dbReference type="Proteomes" id="UP000192468"/>
    </source>
</evidence>
<dbReference type="AlphaFoldDB" id="A0A1W1X7J0"/>
<dbReference type="OrthoDB" id="3035340at2"/>
<dbReference type="RefSeq" id="WP_084114195.1">
    <property type="nucleotide sequence ID" value="NZ_FWXH01000002.1"/>
</dbReference>
<name>A0A1W1X7J0_9CLOT</name>
<protein>
    <submittedName>
        <fullName evidence="1">Uncharacterized protein</fullName>
    </submittedName>
</protein>